<proteinExistence type="predicted"/>
<feature type="domain" description="NodB homology" evidence="2">
    <location>
        <begin position="75"/>
        <end position="292"/>
    </location>
</feature>
<dbReference type="SUPFAM" id="SSF88713">
    <property type="entry name" value="Glycoside hydrolase/deacetylase"/>
    <property type="match status" value="1"/>
</dbReference>
<dbReference type="InterPro" id="IPR002509">
    <property type="entry name" value="NODB_dom"/>
</dbReference>
<accession>A0A1I4TWN2</accession>
<evidence type="ECO:0000259" key="2">
    <source>
        <dbReference type="PROSITE" id="PS51677"/>
    </source>
</evidence>
<keyword evidence="4" id="KW-1185">Reference proteome</keyword>
<dbReference type="Proteomes" id="UP000182961">
    <property type="component" value="Unassembled WGS sequence"/>
</dbReference>
<dbReference type="RefSeq" id="WP_024980013.1">
    <property type="nucleotide sequence ID" value="NZ_CBCRUM010000010.1"/>
</dbReference>
<feature type="region of interest" description="Disordered" evidence="1">
    <location>
        <begin position="52"/>
        <end position="72"/>
    </location>
</feature>
<dbReference type="GO" id="GO:0005975">
    <property type="term" value="P:carbohydrate metabolic process"/>
    <property type="evidence" value="ECO:0007669"/>
    <property type="project" value="InterPro"/>
</dbReference>
<dbReference type="PANTHER" id="PTHR43123:SF1">
    <property type="entry name" value="POLYSACCHARIDE DEACETYLASE-RELATED"/>
    <property type="match status" value="1"/>
</dbReference>
<dbReference type="Gene3D" id="3.20.20.370">
    <property type="entry name" value="Glycoside hydrolase/deacetylase"/>
    <property type="match status" value="1"/>
</dbReference>
<dbReference type="InterPro" id="IPR011330">
    <property type="entry name" value="Glyco_hydro/deAcase_b/a-brl"/>
</dbReference>
<name>A0A1I4TWN2_9FLAO</name>
<dbReference type="PANTHER" id="PTHR43123">
    <property type="entry name" value="POLYSACCHARIDE DEACETYLASE-RELATED"/>
    <property type="match status" value="1"/>
</dbReference>
<dbReference type="eggNOG" id="COG0726">
    <property type="taxonomic scope" value="Bacteria"/>
</dbReference>
<dbReference type="AlphaFoldDB" id="A0A1I4TWN2"/>
<reference evidence="4" key="1">
    <citation type="submission" date="2016-10" db="EMBL/GenBank/DDBJ databases">
        <authorList>
            <person name="Varghese N."/>
            <person name="Submissions S."/>
        </authorList>
    </citation>
    <scope>NUCLEOTIDE SEQUENCE [LARGE SCALE GENOMIC DNA]</scope>
    <source>
        <strain evidence="4">DSM 4002</strain>
    </source>
</reference>
<dbReference type="PROSITE" id="PS51257">
    <property type="entry name" value="PROKAR_LIPOPROTEIN"/>
    <property type="match status" value="1"/>
</dbReference>
<evidence type="ECO:0000256" key="1">
    <source>
        <dbReference type="SAM" id="MobiDB-lite"/>
    </source>
</evidence>
<dbReference type="EMBL" id="FOUT01000002">
    <property type="protein sequence ID" value="SFM81142.1"/>
    <property type="molecule type" value="Genomic_DNA"/>
</dbReference>
<gene>
    <name evidence="3" type="ORF">SAMN05444143_102311</name>
</gene>
<sequence length="318" mass="36112">MKNKIKSVICIITTSLLLIGCNSNKKKENTSKGKHWPNGAQLVISVSMQFETGGQPEGAESPFSGNPLPKGNPDLPAESWFRYGANEGMDRMMDLWKKHNIKVTSHVVGDAAIKYPEIAKRMANEGHEIAAHGIAWSNQWDKHYADELKFVKDGVDAVEKITSKRAVGYNANWLRRSPNTLKVLQELGFLYHIDDLSRDEPFITKVNGKNFVVMPYTLRNNDIVNIEGKHWSPDQFLTQLKMEFDQLYAEGATKRRMMSISFHDRIGGQPAMTNAMEHFIEYTKTKTGVMYMRKDEIAKMIQNDPATPVDNAEEKYNN</sequence>
<dbReference type="Pfam" id="PF01522">
    <property type="entry name" value="Polysacc_deac_1"/>
    <property type="match status" value="1"/>
</dbReference>
<organism evidence="3 4">
    <name type="scientific">Flavobacterium succinicans</name>
    <dbReference type="NCBI Taxonomy" id="29536"/>
    <lineage>
        <taxon>Bacteria</taxon>
        <taxon>Pseudomonadati</taxon>
        <taxon>Bacteroidota</taxon>
        <taxon>Flavobacteriia</taxon>
        <taxon>Flavobacteriales</taxon>
        <taxon>Flavobacteriaceae</taxon>
        <taxon>Flavobacterium</taxon>
    </lineage>
</organism>
<evidence type="ECO:0000313" key="3">
    <source>
        <dbReference type="EMBL" id="SFM81142.1"/>
    </source>
</evidence>
<protein>
    <submittedName>
        <fullName evidence="3">Polysaccharide deacetylase</fullName>
    </submittedName>
</protein>
<evidence type="ECO:0000313" key="4">
    <source>
        <dbReference type="Proteomes" id="UP000182961"/>
    </source>
</evidence>
<dbReference type="PROSITE" id="PS51677">
    <property type="entry name" value="NODB"/>
    <property type="match status" value="1"/>
</dbReference>
<dbReference type="GO" id="GO:0016810">
    <property type="term" value="F:hydrolase activity, acting on carbon-nitrogen (but not peptide) bonds"/>
    <property type="evidence" value="ECO:0007669"/>
    <property type="project" value="InterPro"/>
</dbReference>